<gene>
    <name evidence="1" type="ORF">C0Q90_09650</name>
</gene>
<dbReference type="AlphaFoldDB" id="A0A0E2M123"/>
<organism evidence="1 2">
    <name type="scientific">Lacticaseibacillus paracasei</name>
    <name type="common">Lactobacillus paracasei</name>
    <dbReference type="NCBI Taxonomy" id="1597"/>
    <lineage>
        <taxon>Bacteria</taxon>
        <taxon>Bacillati</taxon>
        <taxon>Bacillota</taxon>
        <taxon>Bacilli</taxon>
        <taxon>Lactobacillales</taxon>
        <taxon>Lactobacillaceae</taxon>
        <taxon>Lacticaseibacillus</taxon>
    </lineage>
</organism>
<accession>K0MV30</accession>
<comment type="caution">
    <text evidence="1">The sequence shown here is derived from an EMBL/GenBank/DDBJ whole genome shotgun (WGS) entry which is preliminary data.</text>
</comment>
<dbReference type="EMBL" id="PKQJ01000010">
    <property type="protein sequence ID" value="PLC46047.1"/>
    <property type="molecule type" value="Genomic_DNA"/>
</dbReference>
<evidence type="ECO:0000313" key="2">
    <source>
        <dbReference type="Proteomes" id="UP000234512"/>
    </source>
</evidence>
<protein>
    <submittedName>
        <fullName evidence="1">Uncharacterized protein</fullName>
    </submittedName>
</protein>
<reference evidence="1 2" key="1">
    <citation type="journal article" date="2018" name="Genome Announc.">
        <title>Draft Genome Sequence of Lactobacillus paracasei DUP 13076, Which Exhibits Potent Antipathogenic Effects against Salmonella enterica Serovars Enteritidis, Typhimurium, and Heidelberg.</title>
        <authorList>
            <person name="Muyyarikkandy M.S."/>
            <person name="Alqahtani F.H."/>
            <person name="Mandoiu I."/>
            <person name="Amalaradjou M.A."/>
        </authorList>
    </citation>
    <scope>NUCLEOTIDE SEQUENCE [LARGE SCALE GENOMIC DNA]</scope>
    <source>
        <strain evidence="1 2">DUP 13076</strain>
    </source>
</reference>
<name>A0A0E2M123_LACPA</name>
<sequence>MLLFHLAANVSGVWAHIASSGFQRSGKKTAPISLSQKPNLFLAGPVPAFFVEA</sequence>
<dbReference type="KEGG" id="lce:LC2W_1360"/>
<evidence type="ECO:0000313" key="1">
    <source>
        <dbReference type="EMBL" id="PLC46047.1"/>
    </source>
</evidence>
<dbReference type="KEGG" id="lcs:LCBD_1392"/>
<accession>A0A1Y2KRT7</accession>
<accession>A0A0E2M123</accession>
<dbReference type="Proteomes" id="UP000234512">
    <property type="component" value="Unassembled WGS sequence"/>
</dbReference>
<accession>A0A125U7T0</accession>
<dbReference type="KEGG" id="lcz:LCAZH_1182"/>
<proteinExistence type="predicted"/>